<protein>
    <submittedName>
        <fullName evidence="3">EpsI family protein</fullName>
    </submittedName>
</protein>
<reference evidence="3 4" key="1">
    <citation type="journal article" date="2014" name="FEMS Microbiol. Ecol.">
        <title>Sphaerotilus natans encrusted with nanoball-shaped Fe(III) oxide minerals formed by nitrate-reducing mixotrophic Fe(II) oxidation.</title>
        <authorList>
            <person name="Park S."/>
            <person name="Kim D.H."/>
            <person name="Lee J.H."/>
            <person name="Hur H.G."/>
        </authorList>
    </citation>
    <scope>NUCLEOTIDE SEQUENCE [LARGE SCALE GENOMIC DNA]</scope>
    <source>
        <strain evidence="3 4">DSM 6575</strain>
    </source>
</reference>
<dbReference type="Pfam" id="PF11984">
    <property type="entry name" value="DUF3485"/>
    <property type="match status" value="1"/>
</dbReference>
<dbReference type="InterPro" id="IPR054653">
    <property type="entry name" value="EpsI_type_B_pred"/>
</dbReference>
<accession>A0A059KI57</accession>
<feature type="domain" description="Methanolan biosynthesis EpsI" evidence="2">
    <location>
        <begin position="9"/>
        <end position="214"/>
    </location>
</feature>
<evidence type="ECO:0000313" key="4">
    <source>
        <dbReference type="Proteomes" id="UP000026714"/>
    </source>
</evidence>
<dbReference type="NCBIfam" id="TIGR02914">
    <property type="entry name" value="EpsI_fam"/>
    <property type="match status" value="1"/>
</dbReference>
<dbReference type="Proteomes" id="UP000026714">
    <property type="component" value="Unassembled WGS sequence"/>
</dbReference>
<dbReference type="AlphaFoldDB" id="A0A059KI57"/>
<dbReference type="EMBL" id="AZRA01000099">
    <property type="protein sequence ID" value="KDB51121.1"/>
    <property type="molecule type" value="Genomic_DNA"/>
</dbReference>
<dbReference type="InterPro" id="IPR014263">
    <property type="entry name" value="Methanolan_biosynth_EpsI"/>
</dbReference>
<proteinExistence type="predicted"/>
<keyword evidence="1" id="KW-0732">Signal</keyword>
<evidence type="ECO:0000259" key="2">
    <source>
        <dbReference type="Pfam" id="PF11984"/>
    </source>
</evidence>
<dbReference type="PATRIC" id="fig|1286631.3.peg.3203"/>
<keyword evidence="4" id="KW-1185">Reference proteome</keyword>
<dbReference type="eggNOG" id="ENOG5030WKQ">
    <property type="taxonomic scope" value="Bacteria"/>
</dbReference>
<name>A0A059KI57_9BURK</name>
<dbReference type="NCBIfam" id="NF045609">
    <property type="entry name" value="EpsI_type_B"/>
    <property type="match status" value="1"/>
</dbReference>
<comment type="caution">
    <text evidence="3">The sequence shown here is derived from an EMBL/GenBank/DDBJ whole genome shotgun (WGS) entry which is preliminary data.</text>
</comment>
<feature type="signal peptide" evidence="1">
    <location>
        <begin position="1"/>
        <end position="24"/>
    </location>
</feature>
<organism evidence="3 4">
    <name type="scientific">Sphaerotilus natans subsp. natans DSM 6575</name>
    <dbReference type="NCBI Taxonomy" id="1286631"/>
    <lineage>
        <taxon>Bacteria</taxon>
        <taxon>Pseudomonadati</taxon>
        <taxon>Pseudomonadota</taxon>
        <taxon>Betaproteobacteria</taxon>
        <taxon>Burkholderiales</taxon>
        <taxon>Sphaerotilaceae</taxon>
        <taxon>Sphaerotilus</taxon>
    </lineage>
</organism>
<evidence type="ECO:0000256" key="1">
    <source>
        <dbReference type="SAM" id="SignalP"/>
    </source>
</evidence>
<feature type="chain" id="PRO_5001580003" evidence="1">
    <location>
        <begin position="25"/>
        <end position="227"/>
    </location>
</feature>
<dbReference type="STRING" id="34103.SAMN05421778_11216"/>
<evidence type="ECO:0000313" key="3">
    <source>
        <dbReference type="EMBL" id="KDB51121.1"/>
    </source>
</evidence>
<sequence>MISSMKTAAVMAAIMVGTSVLASAAKPTRMLADTRQQQRIEPLIPLQFGTWRAVPVTGGIVNPQVEDFVNKVYAETVSKIYENDRGERVILSIAYGKNQGDDFQVHKPEVCYPAQGFEIRSNQKGQLQTASGSIPVRRLETVLGRQRFEPVTYWTTLGDFAVASGIDKKMLDIRYAMDGLVADGLLFRISSIDRDSPRAFALHEQFARDLLAHVGAGERRRLAGLSQ</sequence>
<gene>
    <name evidence="3" type="ORF">X805_32810</name>
</gene>